<keyword evidence="1" id="KW-0812">Transmembrane</keyword>
<keyword evidence="1" id="KW-0472">Membrane</keyword>
<keyword evidence="3" id="KW-1185">Reference proteome</keyword>
<evidence type="ECO:0000313" key="2">
    <source>
        <dbReference type="EMBL" id="TGL62007.1"/>
    </source>
</evidence>
<feature type="transmembrane region" description="Helical" evidence="1">
    <location>
        <begin position="47"/>
        <end position="69"/>
    </location>
</feature>
<evidence type="ECO:0000313" key="3">
    <source>
        <dbReference type="Proteomes" id="UP000297693"/>
    </source>
</evidence>
<dbReference type="AlphaFoldDB" id="A0A4R9K8J3"/>
<sequence length="107" mass="12201">MPPRKKGGIKSAFQDLLDKLIAYWEIMAIYIEKNVHTFIRNAIFSSVWIFSSLFFIFIAFCYLSFAIYLSLQKYLLDGDPILSSLLTSGVFLLLAVGLIEIVLKAKK</sequence>
<dbReference type="Proteomes" id="UP000297693">
    <property type="component" value="Unassembled WGS sequence"/>
</dbReference>
<reference evidence="2" key="1">
    <citation type="journal article" date="2019" name="PLoS Negl. Trop. Dis.">
        <title>Revisiting the worldwide diversity of Leptospira species in the environment.</title>
        <authorList>
            <person name="Vincent A.T."/>
            <person name="Schiettekatte O."/>
            <person name="Bourhy P."/>
            <person name="Veyrier F.J."/>
            <person name="Picardeau M."/>
        </authorList>
    </citation>
    <scope>NUCLEOTIDE SEQUENCE [LARGE SCALE GENOMIC DNA]</scope>
    <source>
        <strain evidence="2">201702476</strain>
    </source>
</reference>
<comment type="caution">
    <text evidence="2">The sequence shown here is derived from an EMBL/GenBank/DDBJ whole genome shotgun (WGS) entry which is preliminary data.</text>
</comment>
<dbReference type="OrthoDB" id="345314at2"/>
<gene>
    <name evidence="2" type="ORF">EHQ58_04500</name>
</gene>
<protein>
    <submittedName>
        <fullName evidence="2">Uncharacterized protein</fullName>
    </submittedName>
</protein>
<accession>A0A4R9K8J3</accession>
<feature type="transmembrane region" description="Helical" evidence="1">
    <location>
        <begin position="81"/>
        <end position="103"/>
    </location>
</feature>
<dbReference type="InterPro" id="IPR058179">
    <property type="entry name" value="LBF_4227-like"/>
</dbReference>
<keyword evidence="1" id="KW-1133">Transmembrane helix</keyword>
<dbReference type="NCBIfam" id="NF047761">
    <property type="entry name" value="LBF_4227_fam"/>
    <property type="match status" value="1"/>
</dbReference>
<dbReference type="EMBL" id="RQGD01000014">
    <property type="protein sequence ID" value="TGL62007.1"/>
    <property type="molecule type" value="Genomic_DNA"/>
</dbReference>
<proteinExistence type="predicted"/>
<evidence type="ECO:0000256" key="1">
    <source>
        <dbReference type="SAM" id="Phobius"/>
    </source>
</evidence>
<organism evidence="2 3">
    <name type="scientific">Leptospira ognonensis</name>
    <dbReference type="NCBI Taxonomy" id="2484945"/>
    <lineage>
        <taxon>Bacteria</taxon>
        <taxon>Pseudomonadati</taxon>
        <taxon>Spirochaetota</taxon>
        <taxon>Spirochaetia</taxon>
        <taxon>Leptospirales</taxon>
        <taxon>Leptospiraceae</taxon>
        <taxon>Leptospira</taxon>
    </lineage>
</organism>
<name>A0A4R9K8J3_9LEPT</name>